<dbReference type="Pfam" id="PF00225">
    <property type="entry name" value="Kinesin"/>
    <property type="match status" value="1"/>
</dbReference>
<keyword evidence="2" id="KW-0505">Motor protein</keyword>
<dbReference type="EMBL" id="JBBWWR010000011">
    <property type="protein sequence ID" value="KAK8959733.1"/>
    <property type="molecule type" value="Genomic_DNA"/>
</dbReference>
<dbReference type="SUPFAM" id="SSF52540">
    <property type="entry name" value="P-loop containing nucleoside triphosphate hydrolases"/>
    <property type="match status" value="1"/>
</dbReference>
<sequence>MLLLLPRRVEVTRPPRGSRQGALASSLSRMLRISNKEEMEHKAISLQKKDTEKDTYILDGFYEQDESMNKLFAHEVNQLLHGLLNGDNYCVIAYGAQGNAKSHLIQV</sequence>
<evidence type="ECO:0000256" key="1">
    <source>
        <dbReference type="ARBA" id="ARBA00022701"/>
    </source>
</evidence>
<dbReference type="Gene3D" id="3.40.850.10">
    <property type="entry name" value="Kinesin motor domain"/>
    <property type="match status" value="1"/>
</dbReference>
<dbReference type="InterPro" id="IPR036961">
    <property type="entry name" value="Kinesin_motor_dom_sf"/>
</dbReference>
<accession>A0ABR2M6S1</accession>
<evidence type="ECO:0000259" key="3">
    <source>
        <dbReference type="Pfam" id="PF00225"/>
    </source>
</evidence>
<protein>
    <recommendedName>
        <fullName evidence="3">Kinesin motor domain-containing protein</fullName>
    </recommendedName>
</protein>
<evidence type="ECO:0000313" key="4">
    <source>
        <dbReference type="EMBL" id="KAK8959733.1"/>
    </source>
</evidence>
<keyword evidence="1" id="KW-0493">Microtubule</keyword>
<dbReference type="Proteomes" id="UP001412067">
    <property type="component" value="Unassembled WGS sequence"/>
</dbReference>
<feature type="domain" description="Kinesin motor" evidence="3">
    <location>
        <begin position="27"/>
        <end position="104"/>
    </location>
</feature>
<reference evidence="4 5" key="1">
    <citation type="journal article" date="2022" name="Nat. Plants">
        <title>Genomes of leafy and leafless Platanthera orchids illuminate the evolution of mycoheterotrophy.</title>
        <authorList>
            <person name="Li M.H."/>
            <person name="Liu K.W."/>
            <person name="Li Z."/>
            <person name="Lu H.C."/>
            <person name="Ye Q.L."/>
            <person name="Zhang D."/>
            <person name="Wang J.Y."/>
            <person name="Li Y.F."/>
            <person name="Zhong Z.M."/>
            <person name="Liu X."/>
            <person name="Yu X."/>
            <person name="Liu D.K."/>
            <person name="Tu X.D."/>
            <person name="Liu B."/>
            <person name="Hao Y."/>
            <person name="Liao X.Y."/>
            <person name="Jiang Y.T."/>
            <person name="Sun W.H."/>
            <person name="Chen J."/>
            <person name="Chen Y.Q."/>
            <person name="Ai Y."/>
            <person name="Zhai J.W."/>
            <person name="Wu S.S."/>
            <person name="Zhou Z."/>
            <person name="Hsiao Y.Y."/>
            <person name="Wu W.L."/>
            <person name="Chen Y.Y."/>
            <person name="Lin Y.F."/>
            <person name="Hsu J.L."/>
            <person name="Li C.Y."/>
            <person name="Wang Z.W."/>
            <person name="Zhao X."/>
            <person name="Zhong W.Y."/>
            <person name="Ma X.K."/>
            <person name="Ma L."/>
            <person name="Huang J."/>
            <person name="Chen G.Z."/>
            <person name="Huang M.Z."/>
            <person name="Huang L."/>
            <person name="Peng D.H."/>
            <person name="Luo Y.B."/>
            <person name="Zou S.Q."/>
            <person name="Chen S.P."/>
            <person name="Lan S."/>
            <person name="Tsai W.C."/>
            <person name="Van de Peer Y."/>
            <person name="Liu Z.J."/>
        </authorList>
    </citation>
    <scope>NUCLEOTIDE SEQUENCE [LARGE SCALE GENOMIC DNA]</scope>
    <source>
        <strain evidence="4">Lor288</strain>
    </source>
</reference>
<dbReference type="InterPro" id="IPR001752">
    <property type="entry name" value="Kinesin_motor_dom"/>
</dbReference>
<name>A0ABR2M6S1_9ASPA</name>
<keyword evidence="5" id="KW-1185">Reference proteome</keyword>
<organism evidence="4 5">
    <name type="scientific">Platanthera guangdongensis</name>
    <dbReference type="NCBI Taxonomy" id="2320717"/>
    <lineage>
        <taxon>Eukaryota</taxon>
        <taxon>Viridiplantae</taxon>
        <taxon>Streptophyta</taxon>
        <taxon>Embryophyta</taxon>
        <taxon>Tracheophyta</taxon>
        <taxon>Spermatophyta</taxon>
        <taxon>Magnoliopsida</taxon>
        <taxon>Liliopsida</taxon>
        <taxon>Asparagales</taxon>
        <taxon>Orchidaceae</taxon>
        <taxon>Orchidoideae</taxon>
        <taxon>Orchideae</taxon>
        <taxon>Orchidinae</taxon>
        <taxon>Platanthera</taxon>
    </lineage>
</organism>
<evidence type="ECO:0000313" key="5">
    <source>
        <dbReference type="Proteomes" id="UP001412067"/>
    </source>
</evidence>
<gene>
    <name evidence="4" type="ORF">KSP40_PGU005074</name>
</gene>
<dbReference type="InterPro" id="IPR027417">
    <property type="entry name" value="P-loop_NTPase"/>
</dbReference>
<evidence type="ECO:0000256" key="2">
    <source>
        <dbReference type="ARBA" id="ARBA00023175"/>
    </source>
</evidence>
<comment type="caution">
    <text evidence="4">The sequence shown here is derived from an EMBL/GenBank/DDBJ whole genome shotgun (WGS) entry which is preliminary data.</text>
</comment>
<proteinExistence type="predicted"/>